<organism evidence="1 2">
    <name type="scientific">Chitinophaga japonensis</name>
    <name type="common">Flexibacter japonensis</name>
    <dbReference type="NCBI Taxonomy" id="104662"/>
    <lineage>
        <taxon>Bacteria</taxon>
        <taxon>Pseudomonadati</taxon>
        <taxon>Bacteroidota</taxon>
        <taxon>Chitinophagia</taxon>
        <taxon>Chitinophagales</taxon>
        <taxon>Chitinophagaceae</taxon>
        <taxon>Chitinophaga</taxon>
    </lineage>
</organism>
<evidence type="ECO:0000313" key="1">
    <source>
        <dbReference type="EMBL" id="TWI84186.1"/>
    </source>
</evidence>
<gene>
    <name evidence="1" type="ORF">LX66_4549</name>
</gene>
<dbReference type="EMBL" id="VLLG01000005">
    <property type="protein sequence ID" value="TWI84186.1"/>
    <property type="molecule type" value="Genomic_DNA"/>
</dbReference>
<dbReference type="AlphaFoldDB" id="A0A562STU4"/>
<comment type="caution">
    <text evidence="1">The sequence shown here is derived from an EMBL/GenBank/DDBJ whole genome shotgun (WGS) entry which is preliminary data.</text>
</comment>
<sequence>MRSLLAMFFMALLVFVQGVKLLHRHGDTLSKQRYAADRHAVDQRFNAAHYCAVCDYQLTKHAELPPTVESLQLLSFRYITYAFRPSTACSGAAQAPAGRGPPTTCIA</sequence>
<proteinExistence type="predicted"/>
<name>A0A562STU4_CHIJA</name>
<protein>
    <submittedName>
        <fullName evidence="1">Uncharacterized protein</fullName>
    </submittedName>
</protein>
<dbReference type="Proteomes" id="UP000316778">
    <property type="component" value="Unassembled WGS sequence"/>
</dbReference>
<keyword evidence="2" id="KW-1185">Reference proteome</keyword>
<evidence type="ECO:0000313" key="2">
    <source>
        <dbReference type="Proteomes" id="UP000316778"/>
    </source>
</evidence>
<accession>A0A562STU4</accession>
<reference evidence="1 2" key="1">
    <citation type="journal article" date="2013" name="Stand. Genomic Sci.">
        <title>Genomic Encyclopedia of Type Strains, Phase I: The one thousand microbial genomes (KMG-I) project.</title>
        <authorList>
            <person name="Kyrpides N.C."/>
            <person name="Woyke T."/>
            <person name="Eisen J.A."/>
            <person name="Garrity G."/>
            <person name="Lilburn T.G."/>
            <person name="Beck B.J."/>
            <person name="Whitman W.B."/>
            <person name="Hugenholtz P."/>
            <person name="Klenk H.P."/>
        </authorList>
    </citation>
    <scope>NUCLEOTIDE SEQUENCE [LARGE SCALE GENOMIC DNA]</scope>
    <source>
        <strain evidence="1 2">DSM 13484</strain>
    </source>
</reference>